<dbReference type="GO" id="GO:0008773">
    <property type="term" value="F:[protein-PII] uridylyltransferase activity"/>
    <property type="evidence" value="ECO:0007669"/>
    <property type="project" value="InterPro"/>
</dbReference>
<sequence length="261" mass="30836">RSSSRHSETVLQDKEMAPENPEEFVTLMEHRLVAGNPVVYAKFASAIKTASLLHKESIINQCTRFKTYYEVQNTVFQQEPNVKEEFRRLYWALFLVRVNQGIEKTNQFELLYELFEKKIISAPAFKNMQSALNFLSKVRFFLHCHQKGSYKDVLSYEVRDKISQAMGYDLKTFYDHYYHQAAYPLKRYSRNLFWESTTQDTKRVKSLSGGFALNAENQIIFDKDGEEYLADNPHSLFRVFVWVAEKNYFISYPVTRAMEHH</sequence>
<protein>
    <recommendedName>
        <fullName evidence="3">PII-uridylyltransferase/Glutamine-synthetase adenylyltransferase domain-containing protein</fullName>
    </recommendedName>
</protein>
<dbReference type="GO" id="GO:0016787">
    <property type="term" value="F:hydrolase activity"/>
    <property type="evidence" value="ECO:0007669"/>
    <property type="project" value="UniProtKB-KW"/>
</dbReference>
<proteinExistence type="predicted"/>
<gene>
    <name evidence="4" type="ORF">METZ01_LOCUS440503</name>
</gene>
<dbReference type="Pfam" id="PF08335">
    <property type="entry name" value="GlnD_UR_UTase"/>
    <property type="match status" value="1"/>
</dbReference>
<feature type="non-terminal residue" evidence="4">
    <location>
        <position position="261"/>
    </location>
</feature>
<dbReference type="EMBL" id="UINC01179129">
    <property type="protein sequence ID" value="SVD87649.1"/>
    <property type="molecule type" value="Genomic_DNA"/>
</dbReference>
<dbReference type="PANTHER" id="PTHR47320">
    <property type="entry name" value="BIFUNCTIONAL URIDYLYLTRANSFERASE/URIDYLYL-REMOVING ENZYME"/>
    <property type="match status" value="1"/>
</dbReference>
<dbReference type="InterPro" id="IPR013546">
    <property type="entry name" value="PII_UdlTrfase/GS_AdlTrfase"/>
</dbReference>
<reference evidence="4" key="1">
    <citation type="submission" date="2018-05" db="EMBL/GenBank/DDBJ databases">
        <authorList>
            <person name="Lanie J.A."/>
            <person name="Ng W.-L."/>
            <person name="Kazmierczak K.M."/>
            <person name="Andrzejewski T.M."/>
            <person name="Davidsen T.M."/>
            <person name="Wayne K.J."/>
            <person name="Tettelin H."/>
            <person name="Glass J.I."/>
            <person name="Rusch D."/>
            <person name="Podicherti R."/>
            <person name="Tsui H.-C.T."/>
            <person name="Winkler M.E."/>
        </authorList>
    </citation>
    <scope>NUCLEOTIDE SEQUENCE</scope>
</reference>
<dbReference type="AlphaFoldDB" id="A0A382YXI9"/>
<feature type="non-terminal residue" evidence="4">
    <location>
        <position position="1"/>
    </location>
</feature>
<name>A0A382YXI9_9ZZZZ</name>
<dbReference type="PANTHER" id="PTHR47320:SF1">
    <property type="entry name" value="BIFUNCTIONAL URIDYLYLTRANSFERASE_URIDYLYL-REMOVING ENZYME"/>
    <property type="match status" value="1"/>
</dbReference>
<keyword evidence="2" id="KW-0378">Hydrolase</keyword>
<evidence type="ECO:0000256" key="1">
    <source>
        <dbReference type="ARBA" id="ARBA00022679"/>
    </source>
</evidence>
<evidence type="ECO:0000313" key="4">
    <source>
        <dbReference type="EMBL" id="SVD87649.1"/>
    </source>
</evidence>
<dbReference type="InterPro" id="IPR010043">
    <property type="entry name" value="UTase/UR"/>
</dbReference>
<evidence type="ECO:0000256" key="2">
    <source>
        <dbReference type="ARBA" id="ARBA00022801"/>
    </source>
</evidence>
<evidence type="ECO:0000259" key="3">
    <source>
        <dbReference type="Pfam" id="PF08335"/>
    </source>
</evidence>
<accession>A0A382YXI9</accession>
<feature type="domain" description="PII-uridylyltransferase/Glutamine-synthetase adenylyltransferase" evidence="3">
    <location>
        <begin position="72"/>
        <end position="181"/>
    </location>
</feature>
<organism evidence="4">
    <name type="scientific">marine metagenome</name>
    <dbReference type="NCBI Taxonomy" id="408172"/>
    <lineage>
        <taxon>unclassified sequences</taxon>
        <taxon>metagenomes</taxon>
        <taxon>ecological metagenomes</taxon>
    </lineage>
</organism>
<keyword evidence="1" id="KW-0808">Transferase</keyword>